<dbReference type="EMBL" id="MSLT01000012">
    <property type="protein sequence ID" value="OUD13840.1"/>
    <property type="molecule type" value="Genomic_DNA"/>
</dbReference>
<gene>
    <name evidence="7" type="ORF">TPSD3_05695</name>
</gene>
<feature type="domain" description="Peptidase S49" evidence="6">
    <location>
        <begin position="144"/>
        <end position="307"/>
    </location>
</feature>
<dbReference type="OrthoDB" id="5623708at2"/>
<dbReference type="InterPro" id="IPR029045">
    <property type="entry name" value="ClpP/crotonase-like_dom_sf"/>
</dbReference>
<dbReference type="CDD" id="cd07023">
    <property type="entry name" value="S49_Sppa_N_C"/>
    <property type="match status" value="1"/>
</dbReference>
<evidence type="ECO:0000313" key="7">
    <source>
        <dbReference type="EMBL" id="OUD13840.1"/>
    </source>
</evidence>
<sequence>MNSWLNSVWLLPLRIFIKVLLVMVSLLIIFTLIGMMAGGNPHFAKTSTDPLELEYQYVTGAAESKNYLLQINIDGVILGIVPEGLPTAPGLMGFSVTYGYAVREQLVKAAEQDEIKGVLLRLQTPGGTIFGSRAIFDGIKYYQEKTNKPVFAYVEGLSASGGMMAMVGADKIYADHGSMVGSIGVLGPSLFYFNKPTAFDGGLLAGGIVTEGGIEQTLVSAGRYKDLGNPFRRITAEELAHLQASIDEEYNYFVEHVAVARDILPDVLRNELGAQILGNAQAEQYHLIDGTLSYHDTLDQLAQQVGLEKSDYRVVTPHTEPVGLLGQLLRIKSMFSTHTTPQQVTQHLCDMVQLPLAYYGDPRGLCR</sequence>
<evidence type="ECO:0000256" key="4">
    <source>
        <dbReference type="ARBA" id="ARBA00022825"/>
    </source>
</evidence>
<keyword evidence="3" id="KW-0378">Hydrolase</keyword>
<reference evidence="7 8" key="1">
    <citation type="submission" date="2016-12" db="EMBL/GenBank/DDBJ databases">
        <title>Thioflexothrix psekupsii D3 genome sequencing and assembly.</title>
        <authorList>
            <person name="Fomenkov A."/>
            <person name="Vincze T."/>
            <person name="Grabovich M."/>
            <person name="Anton B.P."/>
            <person name="Dubinina G."/>
            <person name="Orlova M."/>
            <person name="Belousova E."/>
            <person name="Roberts R.J."/>
        </authorList>
    </citation>
    <scope>NUCLEOTIDE SEQUENCE [LARGE SCALE GENOMIC DNA]</scope>
    <source>
        <strain evidence="7">D3</strain>
    </source>
</reference>
<evidence type="ECO:0000256" key="3">
    <source>
        <dbReference type="ARBA" id="ARBA00022801"/>
    </source>
</evidence>
<protein>
    <recommendedName>
        <fullName evidence="6">Peptidase S49 domain-containing protein</fullName>
    </recommendedName>
</protein>
<dbReference type="Gene3D" id="3.90.226.10">
    <property type="entry name" value="2-enoyl-CoA Hydratase, Chain A, domain 1"/>
    <property type="match status" value="1"/>
</dbReference>
<keyword evidence="8" id="KW-1185">Reference proteome</keyword>
<evidence type="ECO:0000259" key="6">
    <source>
        <dbReference type="Pfam" id="PF01343"/>
    </source>
</evidence>
<evidence type="ECO:0000256" key="2">
    <source>
        <dbReference type="ARBA" id="ARBA00022670"/>
    </source>
</evidence>
<dbReference type="AlphaFoldDB" id="A0A251X7D1"/>
<dbReference type="GO" id="GO:0008236">
    <property type="term" value="F:serine-type peptidase activity"/>
    <property type="evidence" value="ECO:0007669"/>
    <property type="project" value="UniProtKB-KW"/>
</dbReference>
<dbReference type="SUPFAM" id="SSF52096">
    <property type="entry name" value="ClpP/crotonase"/>
    <property type="match status" value="1"/>
</dbReference>
<dbReference type="Gene3D" id="6.20.330.10">
    <property type="match status" value="1"/>
</dbReference>
<keyword evidence="5" id="KW-1133">Transmembrane helix</keyword>
<evidence type="ECO:0000256" key="5">
    <source>
        <dbReference type="SAM" id="Phobius"/>
    </source>
</evidence>
<keyword evidence="5" id="KW-0472">Membrane</keyword>
<accession>A0A251X7D1</accession>
<dbReference type="GO" id="GO:0006508">
    <property type="term" value="P:proteolysis"/>
    <property type="evidence" value="ECO:0007669"/>
    <property type="project" value="UniProtKB-KW"/>
</dbReference>
<dbReference type="InterPro" id="IPR002142">
    <property type="entry name" value="Peptidase_S49"/>
</dbReference>
<dbReference type="RefSeq" id="WP_086487621.1">
    <property type="nucleotide sequence ID" value="NZ_MSLT01000012.1"/>
</dbReference>
<dbReference type="Pfam" id="PF01343">
    <property type="entry name" value="Peptidase_S49"/>
    <property type="match status" value="1"/>
</dbReference>
<dbReference type="PANTHER" id="PTHR42987:SF4">
    <property type="entry name" value="PROTEASE SOHB-RELATED"/>
    <property type="match status" value="1"/>
</dbReference>
<name>A0A251X7D1_9GAMM</name>
<dbReference type="Proteomes" id="UP000194798">
    <property type="component" value="Unassembled WGS sequence"/>
</dbReference>
<evidence type="ECO:0000313" key="8">
    <source>
        <dbReference type="Proteomes" id="UP000194798"/>
    </source>
</evidence>
<evidence type="ECO:0000256" key="1">
    <source>
        <dbReference type="ARBA" id="ARBA00008683"/>
    </source>
</evidence>
<dbReference type="InterPro" id="IPR047272">
    <property type="entry name" value="S49_SppA_C"/>
</dbReference>
<organism evidence="7 8">
    <name type="scientific">Thioflexithrix psekupsensis</name>
    <dbReference type="NCBI Taxonomy" id="1570016"/>
    <lineage>
        <taxon>Bacteria</taxon>
        <taxon>Pseudomonadati</taxon>
        <taxon>Pseudomonadota</taxon>
        <taxon>Gammaproteobacteria</taxon>
        <taxon>Thiotrichales</taxon>
        <taxon>Thioflexithrix</taxon>
    </lineage>
</organism>
<feature type="transmembrane region" description="Helical" evidence="5">
    <location>
        <begin position="15"/>
        <end position="37"/>
    </location>
</feature>
<keyword evidence="4" id="KW-0720">Serine protease</keyword>
<proteinExistence type="inferred from homology"/>
<keyword evidence="2" id="KW-0645">Protease</keyword>
<comment type="caution">
    <text evidence="7">The sequence shown here is derived from an EMBL/GenBank/DDBJ whole genome shotgun (WGS) entry which is preliminary data.</text>
</comment>
<comment type="similarity">
    <text evidence="1">Belongs to the peptidase S49 family.</text>
</comment>
<keyword evidence="5" id="KW-0812">Transmembrane</keyword>
<dbReference type="PANTHER" id="PTHR42987">
    <property type="entry name" value="PEPTIDASE S49"/>
    <property type="match status" value="1"/>
</dbReference>